<accession>A0A812XQT2</accession>
<evidence type="ECO:0000256" key="2">
    <source>
        <dbReference type="SAM" id="Phobius"/>
    </source>
</evidence>
<protein>
    <submittedName>
        <fullName evidence="3">Uncharacterized protein</fullName>
    </submittedName>
</protein>
<evidence type="ECO:0000256" key="1">
    <source>
        <dbReference type="SAM" id="MobiDB-lite"/>
    </source>
</evidence>
<name>A0A812XQT2_SYMPI</name>
<feature type="non-terminal residue" evidence="3">
    <location>
        <position position="1"/>
    </location>
</feature>
<dbReference type="OrthoDB" id="438784at2759"/>
<keyword evidence="2" id="KW-0472">Membrane</keyword>
<keyword evidence="2" id="KW-1133">Transmembrane helix</keyword>
<evidence type="ECO:0000313" key="3">
    <source>
        <dbReference type="EMBL" id="CAE7748368.1"/>
    </source>
</evidence>
<feature type="region of interest" description="Disordered" evidence="1">
    <location>
        <begin position="1"/>
        <end position="20"/>
    </location>
</feature>
<comment type="caution">
    <text evidence="3">The sequence shown here is derived from an EMBL/GenBank/DDBJ whole genome shotgun (WGS) entry which is preliminary data.</text>
</comment>
<reference evidence="3" key="1">
    <citation type="submission" date="2021-02" db="EMBL/GenBank/DDBJ databases">
        <authorList>
            <person name="Dougan E. K."/>
            <person name="Rhodes N."/>
            <person name="Thang M."/>
            <person name="Chan C."/>
        </authorList>
    </citation>
    <scope>NUCLEOTIDE SEQUENCE</scope>
</reference>
<feature type="transmembrane region" description="Helical" evidence="2">
    <location>
        <begin position="103"/>
        <end position="127"/>
    </location>
</feature>
<organism evidence="3 4">
    <name type="scientific">Symbiodinium pilosum</name>
    <name type="common">Dinoflagellate</name>
    <dbReference type="NCBI Taxonomy" id="2952"/>
    <lineage>
        <taxon>Eukaryota</taxon>
        <taxon>Sar</taxon>
        <taxon>Alveolata</taxon>
        <taxon>Dinophyceae</taxon>
        <taxon>Suessiales</taxon>
        <taxon>Symbiodiniaceae</taxon>
        <taxon>Symbiodinium</taxon>
    </lineage>
</organism>
<dbReference type="AlphaFoldDB" id="A0A812XQT2"/>
<feature type="transmembrane region" description="Helical" evidence="2">
    <location>
        <begin position="275"/>
        <end position="291"/>
    </location>
</feature>
<keyword evidence="2" id="KW-0812">Transmembrane</keyword>
<evidence type="ECO:0000313" key="4">
    <source>
        <dbReference type="Proteomes" id="UP000649617"/>
    </source>
</evidence>
<feature type="non-terminal residue" evidence="3">
    <location>
        <position position="363"/>
    </location>
</feature>
<keyword evidence="4" id="KW-1185">Reference proteome</keyword>
<sequence>SGPSGEDAFARTSPSDWVSTGQERSQQDSQLYVDTEIVRSISLLSTLQRFGWLWRLRPEQVSHAQLDAVWKRSVEAEAFDVFLSRTWATPGHLKYLSLLLSSCWHLALLAWAAAALLVMSLYISSLLPLPLRASRNENLIPRGEASWAPWGYLSTFACALGGLLCAPHLLPRVRRNPGCFYDVACVNQADPELQARGIYGIGGFLAISMQLRILWSPPYLSRLWCVFEIAAYRKANPNGELKLQPMFVERNILLAWICMFFFVGMLTLVRLPGHWRAVLGFLAFYPAIHFIRKGYQQQEQMFKNLAEFDLNSASCANEFDRQFILSAVCRWYGSLEGFTDYVRGPLKEELTETVVLARVPLQY</sequence>
<dbReference type="EMBL" id="CAJNIZ010046434">
    <property type="protein sequence ID" value="CAE7748368.1"/>
    <property type="molecule type" value="Genomic_DNA"/>
</dbReference>
<dbReference type="Proteomes" id="UP000649617">
    <property type="component" value="Unassembled WGS sequence"/>
</dbReference>
<gene>
    <name evidence="3" type="ORF">SPIL2461_LOCUS21633</name>
</gene>
<proteinExistence type="predicted"/>
<feature type="transmembrane region" description="Helical" evidence="2">
    <location>
        <begin position="252"/>
        <end position="269"/>
    </location>
</feature>